<name>A0A6G7Y8Q4_9ACTN</name>
<keyword evidence="1" id="KW-1133">Transmembrane helix</keyword>
<keyword evidence="3" id="KW-1185">Reference proteome</keyword>
<dbReference type="Pfam" id="PF04306">
    <property type="entry name" value="DUF456"/>
    <property type="match status" value="1"/>
</dbReference>
<keyword evidence="1" id="KW-0812">Transmembrane</keyword>
<evidence type="ECO:0000313" key="2">
    <source>
        <dbReference type="EMBL" id="QIK73011.1"/>
    </source>
</evidence>
<evidence type="ECO:0000256" key="1">
    <source>
        <dbReference type="SAM" id="Phobius"/>
    </source>
</evidence>
<proteinExistence type="predicted"/>
<dbReference type="RefSeq" id="WP_166234082.1">
    <property type="nucleotide sequence ID" value="NZ_CP049865.1"/>
</dbReference>
<keyword evidence="1" id="KW-0472">Membrane</keyword>
<accession>A0A6G7Y8Q4</accession>
<dbReference type="EMBL" id="CP049865">
    <property type="protein sequence ID" value="QIK73011.1"/>
    <property type="molecule type" value="Genomic_DNA"/>
</dbReference>
<organism evidence="2 3">
    <name type="scientific">Propioniciclava coleopterorum</name>
    <dbReference type="NCBI Taxonomy" id="2714937"/>
    <lineage>
        <taxon>Bacteria</taxon>
        <taxon>Bacillati</taxon>
        <taxon>Actinomycetota</taxon>
        <taxon>Actinomycetes</taxon>
        <taxon>Propionibacteriales</taxon>
        <taxon>Propionibacteriaceae</taxon>
        <taxon>Propioniciclava</taxon>
    </lineage>
</organism>
<gene>
    <name evidence="2" type="ORF">G7070_13020</name>
</gene>
<feature type="transmembrane region" description="Helical" evidence="1">
    <location>
        <begin position="133"/>
        <end position="159"/>
    </location>
</feature>
<evidence type="ECO:0000313" key="3">
    <source>
        <dbReference type="Proteomes" id="UP000501058"/>
    </source>
</evidence>
<feature type="transmembrane region" description="Helical" evidence="1">
    <location>
        <begin position="7"/>
        <end position="40"/>
    </location>
</feature>
<protein>
    <submittedName>
        <fullName evidence="2">DUF456 domain-containing protein</fullName>
    </submittedName>
</protein>
<sequence>MPEAFIAALCIILAIVGICGVVVPVLPGSITVAVSLLVWAIWGGSSWGWVAFGVGIVLLAVGFASQYVLTGRRLKERSIPSRSVVIGLVCGVIGLFVIPFLGLPLGFALGLWLAEYARVRDPKEATSTSWAALKSVGLGMAVELGCALTAGGVLLASILTTVF</sequence>
<reference evidence="2 3" key="1">
    <citation type="submission" date="2020-03" db="EMBL/GenBank/DDBJ databases">
        <title>Propioniciclava sp. nov., isolated from Hydrophilus acuminatus.</title>
        <authorList>
            <person name="Hyun D.-W."/>
            <person name="Bae J.-W."/>
        </authorList>
    </citation>
    <scope>NUCLEOTIDE SEQUENCE [LARGE SCALE GENOMIC DNA]</scope>
    <source>
        <strain evidence="2 3">HDW11</strain>
    </source>
</reference>
<feature type="transmembrane region" description="Helical" evidence="1">
    <location>
        <begin position="85"/>
        <end position="113"/>
    </location>
</feature>
<dbReference type="InterPro" id="IPR007403">
    <property type="entry name" value="DUF456"/>
</dbReference>
<feature type="transmembrane region" description="Helical" evidence="1">
    <location>
        <begin position="46"/>
        <end position="64"/>
    </location>
</feature>
<dbReference type="KEGG" id="prv:G7070_13020"/>
<dbReference type="AlphaFoldDB" id="A0A6G7Y8Q4"/>
<dbReference type="Proteomes" id="UP000501058">
    <property type="component" value="Chromosome"/>
</dbReference>